<name>A0A814S9C4_9BILA</name>
<keyword evidence="1" id="KW-0677">Repeat</keyword>
<evidence type="ECO:0000256" key="2">
    <source>
        <dbReference type="PROSITE-ProRule" id="PRU00504"/>
    </source>
</evidence>
<reference evidence="3" key="1">
    <citation type="submission" date="2021-02" db="EMBL/GenBank/DDBJ databases">
        <authorList>
            <person name="Nowell W R."/>
        </authorList>
    </citation>
    <scope>NUCLEOTIDE SEQUENCE</scope>
</reference>
<dbReference type="PROSITE" id="PS51125">
    <property type="entry name" value="NHL"/>
    <property type="match status" value="1"/>
</dbReference>
<accession>A0A814S9C4</accession>
<evidence type="ECO:0000256" key="1">
    <source>
        <dbReference type="ARBA" id="ARBA00022737"/>
    </source>
</evidence>
<organism evidence="3 4">
    <name type="scientific">Adineta steineri</name>
    <dbReference type="NCBI Taxonomy" id="433720"/>
    <lineage>
        <taxon>Eukaryota</taxon>
        <taxon>Metazoa</taxon>
        <taxon>Spiralia</taxon>
        <taxon>Gnathifera</taxon>
        <taxon>Rotifera</taxon>
        <taxon>Eurotatoria</taxon>
        <taxon>Bdelloidea</taxon>
        <taxon>Adinetida</taxon>
        <taxon>Adinetidae</taxon>
        <taxon>Adineta</taxon>
    </lineage>
</organism>
<dbReference type="AlphaFoldDB" id="A0A814S9C4"/>
<dbReference type="EMBL" id="CAJNOE010000318">
    <property type="protein sequence ID" value="CAF1145106.1"/>
    <property type="molecule type" value="Genomic_DNA"/>
</dbReference>
<comment type="caution">
    <text evidence="3">The sequence shown here is derived from an EMBL/GenBank/DDBJ whole genome shotgun (WGS) entry which is preliminary data.</text>
</comment>
<dbReference type="Gene3D" id="2.120.10.30">
    <property type="entry name" value="TolB, C-terminal domain"/>
    <property type="match status" value="3"/>
</dbReference>
<dbReference type="InterPro" id="IPR011042">
    <property type="entry name" value="6-blade_b-propeller_TolB-like"/>
</dbReference>
<dbReference type="Pfam" id="PF01436">
    <property type="entry name" value="NHL"/>
    <property type="match status" value="3"/>
</dbReference>
<dbReference type="InterPro" id="IPR001258">
    <property type="entry name" value="NHL_repeat"/>
</dbReference>
<evidence type="ECO:0000313" key="4">
    <source>
        <dbReference type="Proteomes" id="UP000663860"/>
    </source>
</evidence>
<gene>
    <name evidence="3" type="ORF">IZO911_LOCUS25451</name>
</gene>
<dbReference type="InterPro" id="IPR050952">
    <property type="entry name" value="TRIM-NHL_E3_ligases"/>
</dbReference>
<dbReference type="Proteomes" id="UP000663860">
    <property type="component" value="Unassembled WGS sequence"/>
</dbReference>
<evidence type="ECO:0008006" key="5">
    <source>
        <dbReference type="Google" id="ProtNLM"/>
    </source>
</evidence>
<dbReference type="GO" id="GO:0008270">
    <property type="term" value="F:zinc ion binding"/>
    <property type="evidence" value="ECO:0007669"/>
    <property type="project" value="UniProtKB-KW"/>
</dbReference>
<protein>
    <recommendedName>
        <fullName evidence="5">NHL repeat containing protein</fullName>
    </recommendedName>
</protein>
<feature type="repeat" description="NHL" evidence="2">
    <location>
        <begin position="282"/>
        <end position="313"/>
    </location>
</feature>
<dbReference type="SUPFAM" id="SSF101898">
    <property type="entry name" value="NHL repeat"/>
    <property type="match status" value="1"/>
</dbReference>
<proteinExistence type="predicted"/>
<dbReference type="CDD" id="cd05819">
    <property type="entry name" value="NHL"/>
    <property type="match status" value="1"/>
</dbReference>
<sequence>MLTQSQIKQEEDQTTKNKYEQFGITVAGGNGNRNGQELNQLSYPRGIFIDNDKSIYIADCLNNRIVKWELNSNEGQIIAGENGKENQNNQLDGPSDIISDKKNNSFIISEFFNQRVIRYFYKNQTNQQITNRNTYPSGLAIDENGFIYIADIYNHEVRRWKQGDEIGELVAGGNGQGNHLNQLNTPTFMFIDEDHSLYISDRYNHRVMKWKKDAKKGIIVAGGNRQGNRLNQLSDPEGVIVDHLGQIYVADSYNHRVMRWCEGEEEGEVVVGGNGEGNQSNQLFNPMGLSFDSKENLYVADSWNNRIQKFEIVL</sequence>
<evidence type="ECO:0000313" key="3">
    <source>
        <dbReference type="EMBL" id="CAF1145106.1"/>
    </source>
</evidence>
<dbReference type="PANTHER" id="PTHR24104">
    <property type="entry name" value="E3 UBIQUITIN-PROTEIN LIGASE NHLRC1-RELATED"/>
    <property type="match status" value="1"/>
</dbReference>
<dbReference type="PANTHER" id="PTHR24104:SF25">
    <property type="entry name" value="PROTEIN LIN-41"/>
    <property type="match status" value="1"/>
</dbReference>